<dbReference type="GO" id="GO:0098793">
    <property type="term" value="C:presynapse"/>
    <property type="evidence" value="ECO:0007669"/>
    <property type="project" value="GOC"/>
</dbReference>
<dbReference type="SUPFAM" id="SSF49562">
    <property type="entry name" value="C2 domain (Calcium/lipid-binding domain, CaLB)"/>
    <property type="match status" value="1"/>
</dbReference>
<dbReference type="Proteomes" id="UP000675881">
    <property type="component" value="Chromosome 4"/>
</dbReference>
<name>A0A7R8CVM5_LEPSM</name>
<protein>
    <submittedName>
        <fullName evidence="4">(salmon louse) hypothetical protein</fullName>
    </submittedName>
</protein>
<dbReference type="GO" id="GO:0006887">
    <property type="term" value="P:exocytosis"/>
    <property type="evidence" value="ECO:0007669"/>
    <property type="project" value="TreeGrafter"/>
</dbReference>
<reference evidence="4" key="1">
    <citation type="submission" date="2021-02" db="EMBL/GenBank/DDBJ databases">
        <authorList>
            <person name="Bekaert M."/>
        </authorList>
    </citation>
    <scope>NUCLEOTIDE SEQUENCE</scope>
    <source>
        <strain evidence="4">IoA-00</strain>
    </source>
</reference>
<gene>
    <name evidence="4" type="ORF">LSAA_8911</name>
</gene>
<keyword evidence="5" id="KW-1185">Reference proteome</keyword>
<dbReference type="Pfam" id="PF00168">
    <property type="entry name" value="C2"/>
    <property type="match status" value="1"/>
</dbReference>
<accession>A0A7R8CVM5</accession>
<dbReference type="PANTHER" id="PTHR45729:SF6">
    <property type="entry name" value="RABPHILIN, ISOFORM A"/>
    <property type="match status" value="1"/>
</dbReference>
<dbReference type="EMBL" id="HG994583">
    <property type="protein sequence ID" value="CAF2913604.1"/>
    <property type="molecule type" value="Genomic_DNA"/>
</dbReference>
<organism evidence="4 5">
    <name type="scientific">Lepeophtheirus salmonis</name>
    <name type="common">Salmon louse</name>
    <name type="synonym">Caligus salmonis</name>
    <dbReference type="NCBI Taxonomy" id="72036"/>
    <lineage>
        <taxon>Eukaryota</taxon>
        <taxon>Metazoa</taxon>
        <taxon>Ecdysozoa</taxon>
        <taxon>Arthropoda</taxon>
        <taxon>Crustacea</taxon>
        <taxon>Multicrustacea</taxon>
        <taxon>Hexanauplia</taxon>
        <taxon>Copepoda</taxon>
        <taxon>Siphonostomatoida</taxon>
        <taxon>Caligidae</taxon>
        <taxon>Lepeophtheirus</taxon>
    </lineage>
</organism>
<dbReference type="InterPro" id="IPR000008">
    <property type="entry name" value="C2_dom"/>
</dbReference>
<proteinExistence type="predicted"/>
<evidence type="ECO:0000313" key="5">
    <source>
        <dbReference type="Proteomes" id="UP000675881"/>
    </source>
</evidence>
<evidence type="ECO:0000313" key="4">
    <source>
        <dbReference type="EMBL" id="CAF2913604.1"/>
    </source>
</evidence>
<dbReference type="GO" id="GO:0061669">
    <property type="term" value="P:spontaneous neurotransmitter secretion"/>
    <property type="evidence" value="ECO:0007669"/>
    <property type="project" value="TreeGrafter"/>
</dbReference>
<dbReference type="InterPro" id="IPR043566">
    <property type="entry name" value="Rabphilin/DOC2/Noc2"/>
</dbReference>
<dbReference type="AlphaFoldDB" id="A0A7R8CVM5"/>
<dbReference type="GO" id="GO:0017158">
    <property type="term" value="P:regulation of calcium ion-dependent exocytosis"/>
    <property type="evidence" value="ECO:0007669"/>
    <property type="project" value="TreeGrafter"/>
</dbReference>
<evidence type="ECO:0000256" key="1">
    <source>
        <dbReference type="ARBA" id="ARBA00022723"/>
    </source>
</evidence>
<feature type="compositionally biased region" description="Basic and acidic residues" evidence="2">
    <location>
        <begin position="51"/>
        <end position="60"/>
    </location>
</feature>
<dbReference type="GO" id="GO:0046872">
    <property type="term" value="F:metal ion binding"/>
    <property type="evidence" value="ECO:0007669"/>
    <property type="project" value="UniProtKB-KW"/>
</dbReference>
<dbReference type="PANTHER" id="PTHR45729">
    <property type="entry name" value="RABPHILIN, ISOFORM A"/>
    <property type="match status" value="1"/>
</dbReference>
<dbReference type="InterPro" id="IPR035892">
    <property type="entry name" value="C2_domain_sf"/>
</dbReference>
<sequence>MLAEEPIEIRSNNEILKNEKENKFTSTLRRLSTVRRRSKIKRKIYLDRDENNDNVDKKDNNGFAEDGSSRQEVQEYSRLQEPPFHGIIELNLIFDEVNEYLTVNVVKAKRIKGMDINGLSDSYCKVTLVQPGEKVFTPQCTKTVAKSVLSIHILDEDLPGDHLLAESTFPIMRMLPQMHKKFQISLDKPDLKDTIDGLIFDF</sequence>
<dbReference type="Gene3D" id="2.60.40.150">
    <property type="entry name" value="C2 domain"/>
    <property type="match status" value="1"/>
</dbReference>
<evidence type="ECO:0000256" key="2">
    <source>
        <dbReference type="SAM" id="MobiDB-lite"/>
    </source>
</evidence>
<evidence type="ECO:0000259" key="3">
    <source>
        <dbReference type="Pfam" id="PF00168"/>
    </source>
</evidence>
<keyword evidence="1" id="KW-0479">Metal-binding</keyword>
<dbReference type="OrthoDB" id="270970at2759"/>
<feature type="domain" description="C2" evidence="3">
    <location>
        <begin position="100"/>
        <end position="136"/>
    </location>
</feature>
<feature type="region of interest" description="Disordered" evidence="2">
    <location>
        <begin position="51"/>
        <end position="72"/>
    </location>
</feature>